<dbReference type="InterPro" id="IPR002829">
    <property type="entry name" value="DUF116"/>
</dbReference>
<sequence length="410" mass="46513">MKIKTPYSLKSGAESSSEYYMEVSNFTDHVLSEAEFQIGRVIDDIDDYGAQSLYKPPSRDLMVFEALMIGVLWRAYIKRAVKLNCESQKLLATLSRKRNENEKLKQVIDHDRGVLATSVLLPEDPETEKISELTTENLNKLLKWLEATGEFQQELKHINTWMNFLGSLNPQKSSSHLAKIFMFADWFEYASSEVLGRYTCNLEEFVDENLEKHLWNEDIILFTRKRSEYHMNMFGAEVMSRNFKESFKSRPRKALLLPGCMRYLAESKCLASKTNLGMKCADCNPNCKVNSLSKLGERNGFEVYVVSHESSALSQSTQKDRDELGIVGVACVTNLISGGWKSESLGIPAQCVLLDSCGCEHWVDSSETTGINEDKLVKLLDIETGPCKEYWHCSAHSNGHKTCSHHVSIE</sequence>
<dbReference type="PANTHER" id="PTHR43801">
    <property type="entry name" value="NUCLEOTIDE-BINDING PROTEIN-RELATED"/>
    <property type="match status" value="1"/>
</dbReference>
<proteinExistence type="predicted"/>
<keyword evidence="2" id="KW-1185">Reference proteome</keyword>
<reference evidence="1 2" key="1">
    <citation type="journal article" date="2014" name="Int. J. Syst. Evol. Microbiol.">
        <title>Methanobacterium paludis sp. nov. and a novel strain of Methanobacterium lacus isolated from northern peatlands.</title>
        <authorList>
            <person name="Cadillo-Quiroz H."/>
            <person name="Brauer S.L."/>
            <person name="Goodson N."/>
            <person name="Yavitt J.B."/>
            <person name="Zinder S.H."/>
        </authorList>
    </citation>
    <scope>NUCLEOTIDE SEQUENCE [LARGE SCALE GENOMIC DNA]</scope>
    <source>
        <strain evidence="2">DSM 25820 / JCM 18151 / SWAN1</strain>
    </source>
</reference>
<protein>
    <recommendedName>
        <fullName evidence="3">DUF116 domain-containing protein</fullName>
    </recommendedName>
</protein>
<organism evidence="1 2">
    <name type="scientific">Methanobacterium paludis (strain DSM 25820 / JCM 18151 / SWAN1)</name>
    <dbReference type="NCBI Taxonomy" id="868131"/>
    <lineage>
        <taxon>Archaea</taxon>
        <taxon>Methanobacteriati</taxon>
        <taxon>Methanobacteriota</taxon>
        <taxon>Methanomada group</taxon>
        <taxon>Methanobacteria</taxon>
        <taxon>Methanobacteriales</taxon>
        <taxon>Methanobacteriaceae</taxon>
        <taxon>Methanobacterium</taxon>
    </lineage>
</organism>
<dbReference type="KEGG" id="mew:MSWAN_2164"/>
<dbReference type="RefSeq" id="WP_013826671.1">
    <property type="nucleotide sequence ID" value="NC_015574.1"/>
</dbReference>
<evidence type="ECO:0000313" key="1">
    <source>
        <dbReference type="EMBL" id="AEG19172.1"/>
    </source>
</evidence>
<dbReference type="OrthoDB" id="74713at2157"/>
<dbReference type="GeneID" id="10669687"/>
<gene>
    <name evidence="1" type="ordered locus">MSWAN_2164</name>
</gene>
<dbReference type="PANTHER" id="PTHR43801:SF1">
    <property type="entry name" value="POLYPRENYL SYNTHETASE"/>
    <property type="match status" value="1"/>
</dbReference>
<dbReference type="Proteomes" id="UP000009231">
    <property type="component" value="Chromosome"/>
</dbReference>
<dbReference type="EMBL" id="CP002772">
    <property type="protein sequence ID" value="AEG19172.1"/>
    <property type="molecule type" value="Genomic_DNA"/>
</dbReference>
<dbReference type="AlphaFoldDB" id="F6D3Z5"/>
<evidence type="ECO:0008006" key="3">
    <source>
        <dbReference type="Google" id="ProtNLM"/>
    </source>
</evidence>
<evidence type="ECO:0000313" key="2">
    <source>
        <dbReference type="Proteomes" id="UP000009231"/>
    </source>
</evidence>
<accession>F6D3Z5</accession>
<dbReference type="HOGENOM" id="CLU_055759_0_0_2"/>
<dbReference type="eggNOG" id="arCOG02078">
    <property type="taxonomic scope" value="Archaea"/>
</dbReference>
<name>F6D3Z5_METPW</name>
<dbReference type="STRING" id="868131.MSWAN_2164"/>
<dbReference type="Pfam" id="PF01976">
    <property type="entry name" value="DUF116"/>
    <property type="match status" value="1"/>
</dbReference>